<evidence type="ECO:0000313" key="11">
    <source>
        <dbReference type="Proteomes" id="UP000177528"/>
    </source>
</evidence>
<dbReference type="Pfam" id="PF02687">
    <property type="entry name" value="FtsX"/>
    <property type="match status" value="1"/>
</dbReference>
<feature type="domain" description="MacB-like periplasmic core" evidence="9">
    <location>
        <begin position="21"/>
        <end position="247"/>
    </location>
</feature>
<protein>
    <recommendedName>
        <fullName evidence="12">Multidrug ABC transporter substrate-binding protein</fullName>
    </recommendedName>
</protein>
<sequence length="414" mass="44325">MNITGTIKTSLRALRAHLGRSLLTILGIVIGIVAIVLVISLGEGAQDLILNQVESIGANSIIVRPGREPSGPSDVAESILADSLKMRDVEALNKPVNVPGVISIEPAMLVPGSVSYKDNLYRATVFGWTPNALGEIFNVYPEEGSPFTEDDVRQQAKVIVIGSKVKQELFGDSDALGEFISVRGQKLQVVGILPASGQVSLFNVDEVAIMPYTTAQKSLLGVNYFHELFIRTQSDADVDQVSEDIKATLRETHGITDPAKDDFFVVAQKDIVERVSTITQVLTIFLVAIASISLVVGGIGIMNIMLVSVTERTQEIGLRKALGATNKNILTQFLIESLILTALGGIGGTTIAIVLSALVSTIAQTQFNLDWPFHLPIFGIVLGVGVATAIGLIFGIYPARKAAQKDPIEALRFE</sequence>
<evidence type="ECO:0000256" key="5">
    <source>
        <dbReference type="ARBA" id="ARBA00023136"/>
    </source>
</evidence>
<evidence type="ECO:0000256" key="4">
    <source>
        <dbReference type="ARBA" id="ARBA00022989"/>
    </source>
</evidence>
<dbReference type="AlphaFoldDB" id="A0A1G1X5J3"/>
<keyword evidence="5 7" id="KW-0472">Membrane</keyword>
<dbReference type="PANTHER" id="PTHR30572:SF4">
    <property type="entry name" value="ABC TRANSPORTER PERMEASE YTRF"/>
    <property type="match status" value="1"/>
</dbReference>
<evidence type="ECO:0000256" key="2">
    <source>
        <dbReference type="ARBA" id="ARBA00022475"/>
    </source>
</evidence>
<dbReference type="InterPro" id="IPR025857">
    <property type="entry name" value="MacB_PCD"/>
</dbReference>
<feature type="transmembrane region" description="Helical" evidence="7">
    <location>
        <begin position="21"/>
        <end position="42"/>
    </location>
</feature>
<dbReference type="Proteomes" id="UP000177528">
    <property type="component" value="Unassembled WGS sequence"/>
</dbReference>
<dbReference type="PANTHER" id="PTHR30572">
    <property type="entry name" value="MEMBRANE COMPONENT OF TRANSPORTER-RELATED"/>
    <property type="match status" value="1"/>
</dbReference>
<dbReference type="Pfam" id="PF12704">
    <property type="entry name" value="MacB_PCD"/>
    <property type="match status" value="1"/>
</dbReference>
<dbReference type="InterPro" id="IPR050250">
    <property type="entry name" value="Macrolide_Exporter_MacB"/>
</dbReference>
<feature type="transmembrane region" description="Helical" evidence="7">
    <location>
        <begin position="281"/>
        <end position="309"/>
    </location>
</feature>
<comment type="subcellular location">
    <subcellularLocation>
        <location evidence="1">Cell membrane</location>
        <topology evidence="1">Multi-pass membrane protein</topology>
    </subcellularLocation>
</comment>
<evidence type="ECO:0000256" key="7">
    <source>
        <dbReference type="SAM" id="Phobius"/>
    </source>
</evidence>
<name>A0A1G1X5J3_9BACT</name>
<feature type="domain" description="ABC3 transporter permease C-terminal" evidence="8">
    <location>
        <begin position="288"/>
        <end position="407"/>
    </location>
</feature>
<feature type="transmembrane region" description="Helical" evidence="7">
    <location>
        <begin position="375"/>
        <end position="397"/>
    </location>
</feature>
<keyword evidence="4 7" id="KW-1133">Transmembrane helix</keyword>
<evidence type="ECO:0000256" key="3">
    <source>
        <dbReference type="ARBA" id="ARBA00022692"/>
    </source>
</evidence>
<evidence type="ECO:0008006" key="12">
    <source>
        <dbReference type="Google" id="ProtNLM"/>
    </source>
</evidence>
<dbReference type="GO" id="GO:0005886">
    <property type="term" value="C:plasma membrane"/>
    <property type="evidence" value="ECO:0007669"/>
    <property type="project" value="UniProtKB-SubCell"/>
</dbReference>
<reference evidence="10 11" key="1">
    <citation type="journal article" date="2016" name="Nat. Commun.">
        <title>Thousands of microbial genomes shed light on interconnected biogeochemical processes in an aquifer system.</title>
        <authorList>
            <person name="Anantharaman K."/>
            <person name="Brown C.T."/>
            <person name="Hug L.A."/>
            <person name="Sharon I."/>
            <person name="Castelle C.J."/>
            <person name="Probst A.J."/>
            <person name="Thomas B.C."/>
            <person name="Singh A."/>
            <person name="Wilkins M.J."/>
            <person name="Karaoz U."/>
            <person name="Brodie E.L."/>
            <person name="Williams K.H."/>
            <person name="Hubbard S.S."/>
            <person name="Banfield J.F."/>
        </authorList>
    </citation>
    <scope>NUCLEOTIDE SEQUENCE [LARGE SCALE GENOMIC DNA]</scope>
</reference>
<comment type="caution">
    <text evidence="10">The sequence shown here is derived from an EMBL/GenBank/DDBJ whole genome shotgun (WGS) entry which is preliminary data.</text>
</comment>
<keyword evidence="3 7" id="KW-0812">Transmembrane</keyword>
<dbReference type="GO" id="GO:0022857">
    <property type="term" value="F:transmembrane transporter activity"/>
    <property type="evidence" value="ECO:0007669"/>
    <property type="project" value="TreeGrafter"/>
</dbReference>
<evidence type="ECO:0000313" key="10">
    <source>
        <dbReference type="EMBL" id="OGY35295.1"/>
    </source>
</evidence>
<gene>
    <name evidence="10" type="ORF">A3D99_04350</name>
</gene>
<comment type="similarity">
    <text evidence="6">Belongs to the ABC-4 integral membrane protein family.</text>
</comment>
<dbReference type="InterPro" id="IPR003838">
    <property type="entry name" value="ABC3_permease_C"/>
</dbReference>
<proteinExistence type="inferred from homology"/>
<evidence type="ECO:0000259" key="9">
    <source>
        <dbReference type="Pfam" id="PF12704"/>
    </source>
</evidence>
<feature type="transmembrane region" description="Helical" evidence="7">
    <location>
        <begin position="330"/>
        <end position="363"/>
    </location>
</feature>
<keyword evidence="2" id="KW-1003">Cell membrane</keyword>
<dbReference type="EMBL" id="MHHR01000001">
    <property type="protein sequence ID" value="OGY35295.1"/>
    <property type="molecule type" value="Genomic_DNA"/>
</dbReference>
<organism evidence="10 11">
    <name type="scientific">Candidatus Andersenbacteria bacterium RIFCSPHIGHO2_12_FULL_45_11</name>
    <dbReference type="NCBI Taxonomy" id="1797281"/>
    <lineage>
        <taxon>Bacteria</taxon>
        <taxon>Candidatus Anderseniibacteriota</taxon>
    </lineage>
</organism>
<evidence type="ECO:0000256" key="1">
    <source>
        <dbReference type="ARBA" id="ARBA00004651"/>
    </source>
</evidence>
<evidence type="ECO:0000256" key="6">
    <source>
        <dbReference type="ARBA" id="ARBA00038076"/>
    </source>
</evidence>
<accession>A0A1G1X5J3</accession>
<evidence type="ECO:0000259" key="8">
    <source>
        <dbReference type="Pfam" id="PF02687"/>
    </source>
</evidence>